<gene>
    <name evidence="7" type="ORF">QFW81_12900</name>
</gene>
<dbReference type="CDD" id="cd18793">
    <property type="entry name" value="SF2_C_SNF"/>
    <property type="match status" value="1"/>
</dbReference>
<protein>
    <submittedName>
        <fullName evidence="7">SNF2-related protein</fullName>
    </submittedName>
</protein>
<dbReference type="SMART" id="SM00487">
    <property type="entry name" value="DEXDc"/>
    <property type="match status" value="1"/>
</dbReference>
<feature type="domain" description="Helicase C-terminal" evidence="6">
    <location>
        <begin position="501"/>
        <end position="654"/>
    </location>
</feature>
<dbReference type="InterPro" id="IPR057342">
    <property type="entry name" value="DEXDc_RapA"/>
</dbReference>
<keyword evidence="2" id="KW-0378">Hydrolase</keyword>
<dbReference type="InterPro" id="IPR014001">
    <property type="entry name" value="Helicase_ATP-bd"/>
</dbReference>
<comment type="caution">
    <text evidence="7">The sequence shown here is derived from an EMBL/GenBank/DDBJ whole genome shotgun (WGS) entry which is preliminary data.</text>
</comment>
<dbReference type="InterPro" id="IPR038718">
    <property type="entry name" value="SNF2-like_sf"/>
</dbReference>
<dbReference type="Pfam" id="PF00176">
    <property type="entry name" value="SNF2-rel_dom"/>
    <property type="match status" value="1"/>
</dbReference>
<reference evidence="7 8" key="1">
    <citation type="submission" date="2023-04" db="EMBL/GenBank/DDBJ databases">
        <title>Luteimonas sp. M1R5S59.</title>
        <authorList>
            <person name="Sun J.-Q."/>
        </authorList>
    </citation>
    <scope>NUCLEOTIDE SEQUENCE [LARGE SCALE GENOMIC DNA]</scope>
    <source>
        <strain evidence="7 8">M1R5S59</strain>
    </source>
</reference>
<dbReference type="PROSITE" id="PS51192">
    <property type="entry name" value="HELICASE_ATP_BIND_1"/>
    <property type="match status" value="1"/>
</dbReference>
<dbReference type="PANTHER" id="PTHR45766">
    <property type="entry name" value="DNA ANNEALING HELICASE AND ENDONUCLEASE ZRANB3 FAMILY MEMBER"/>
    <property type="match status" value="1"/>
</dbReference>
<proteinExistence type="predicted"/>
<name>A0ABT6JW59_9GAMM</name>
<dbReference type="InterPro" id="IPR001650">
    <property type="entry name" value="Helicase_C-like"/>
</dbReference>
<evidence type="ECO:0000256" key="1">
    <source>
        <dbReference type="ARBA" id="ARBA00022741"/>
    </source>
</evidence>
<dbReference type="Proteomes" id="UP001156873">
    <property type="component" value="Unassembled WGS sequence"/>
</dbReference>
<dbReference type="InterPro" id="IPR049730">
    <property type="entry name" value="SNF2/RAD54-like_C"/>
</dbReference>
<sequence length="927" mass="105239">MTAEIEFQPGERINHHEYGQGVVVDPARDGYLRAFFGVGERRVPVASLRRELTRTERILRAVDGSAERGRKAWLAYEAHALPVMESASALTSAKIDLLPHQVVLTHRIATASPRRYLIADEVGLGKTIETALILRELASRGELVRALMVVPAGLVNNWHRELNEVFNLEFEVFGSEGDITDRKTNAFAKHDRLIASIDTLKRPARIKRLLDAPRWDLVVFDEAHHLTAYKTGGKVRKTENYKLAEALKDHSRDLLLLSATPHQGDHFQFWMLAQLLNPTLFRSPEEMLEERHRLNTVMFRRTKADACQPDGSPLFARRWVHTESFVMVQPERLFYEKLREYLEDGFDLARRQGNQGRALGFLMAIFQKIAASSFAAVRRTLKRRLLMLTLHEAFLRDKELDIEGRERLTEEARELIHEEFGLPRDSVGRSEVDRVLADLKYRLVKKLDEEALERASDPYASEYSSSHAEEAASAVVNLHLPEERLRIGDLLRVFPAERETKMQKLLDGLGTLWRQNSDEKIVIFATYLGTVDMIAREIEQTFPGQGVVVLRGGDHGAKVAAERRFRLKDGPRVLVCTAAGREGINLQFARILFNFDLPWNPMDMEQRIGRIHRYGQTHTAQVYNLVLSDTIEGRIFLLLDEKLTEIARTVGKVDEQGNVAEDLRSQILGQLSERLNYDRLYQEALSDPELKRTQVELEAALSNSREARQVVFDLFQDLDGFSLDDYKPFSDVSSSLDRLMRFLSAAVADRQQKLVKVDDATYDLVTGEGTRRARFTLSREAATNQDALQLMGLDHPMVQEELGRWRSVPPEDIGIAVLGDLDEPVLLSLWMVEASAGKGERRVVVQPIAVKQDGTRVPAVERLCEKYLQAPPAAPLFRPEQRRDLFTHAVEPTLQRELKHKGAANGDGSYSAELIGYVEIVAQHLTP</sequence>
<dbReference type="SMART" id="SM00490">
    <property type="entry name" value="HELICc"/>
    <property type="match status" value="1"/>
</dbReference>
<dbReference type="InterPro" id="IPR027417">
    <property type="entry name" value="P-loop_NTPase"/>
</dbReference>
<dbReference type="Pfam" id="PF00271">
    <property type="entry name" value="Helicase_C"/>
    <property type="match status" value="1"/>
</dbReference>
<keyword evidence="3" id="KW-0347">Helicase</keyword>
<accession>A0ABT6JW59</accession>
<dbReference type="Gene3D" id="3.40.50.10810">
    <property type="entry name" value="Tandem AAA-ATPase domain"/>
    <property type="match status" value="1"/>
</dbReference>
<dbReference type="Gene3D" id="3.40.50.300">
    <property type="entry name" value="P-loop containing nucleotide triphosphate hydrolases"/>
    <property type="match status" value="1"/>
</dbReference>
<dbReference type="SUPFAM" id="SSF52540">
    <property type="entry name" value="P-loop containing nucleoside triphosphate hydrolases"/>
    <property type="match status" value="2"/>
</dbReference>
<dbReference type="PANTHER" id="PTHR45766:SF6">
    <property type="entry name" value="SWI_SNF-RELATED MATRIX-ASSOCIATED ACTIN-DEPENDENT REGULATOR OF CHROMATIN SUBFAMILY A-LIKE PROTEIN 1"/>
    <property type="match status" value="1"/>
</dbReference>
<evidence type="ECO:0000256" key="4">
    <source>
        <dbReference type="ARBA" id="ARBA00022840"/>
    </source>
</evidence>
<keyword evidence="4" id="KW-0067">ATP-binding</keyword>
<dbReference type="RefSeq" id="WP_280579283.1">
    <property type="nucleotide sequence ID" value="NZ_JARXRO010000018.1"/>
</dbReference>
<evidence type="ECO:0000256" key="3">
    <source>
        <dbReference type="ARBA" id="ARBA00022806"/>
    </source>
</evidence>
<evidence type="ECO:0000259" key="6">
    <source>
        <dbReference type="PROSITE" id="PS51194"/>
    </source>
</evidence>
<keyword evidence="8" id="KW-1185">Reference proteome</keyword>
<feature type="domain" description="Helicase ATP-binding" evidence="5">
    <location>
        <begin position="107"/>
        <end position="279"/>
    </location>
</feature>
<dbReference type="PROSITE" id="PS51194">
    <property type="entry name" value="HELICASE_CTER"/>
    <property type="match status" value="1"/>
</dbReference>
<dbReference type="CDD" id="cd18011">
    <property type="entry name" value="DEXDc_RapA"/>
    <property type="match status" value="1"/>
</dbReference>
<dbReference type="EMBL" id="JARXRO010000018">
    <property type="protein sequence ID" value="MDH5834812.1"/>
    <property type="molecule type" value="Genomic_DNA"/>
</dbReference>
<keyword evidence="1" id="KW-0547">Nucleotide-binding</keyword>
<organism evidence="7 8">
    <name type="scientific">Luteimonas kalidii</name>
    <dbReference type="NCBI Taxonomy" id="3042025"/>
    <lineage>
        <taxon>Bacteria</taxon>
        <taxon>Pseudomonadati</taxon>
        <taxon>Pseudomonadota</taxon>
        <taxon>Gammaproteobacteria</taxon>
        <taxon>Lysobacterales</taxon>
        <taxon>Lysobacteraceae</taxon>
        <taxon>Luteimonas</taxon>
    </lineage>
</organism>
<evidence type="ECO:0000313" key="7">
    <source>
        <dbReference type="EMBL" id="MDH5834812.1"/>
    </source>
</evidence>
<evidence type="ECO:0000313" key="8">
    <source>
        <dbReference type="Proteomes" id="UP001156873"/>
    </source>
</evidence>
<dbReference type="InterPro" id="IPR000330">
    <property type="entry name" value="SNF2_N"/>
</dbReference>
<evidence type="ECO:0000259" key="5">
    <source>
        <dbReference type="PROSITE" id="PS51192"/>
    </source>
</evidence>
<evidence type="ECO:0000256" key="2">
    <source>
        <dbReference type="ARBA" id="ARBA00022801"/>
    </source>
</evidence>